<evidence type="ECO:0000256" key="1">
    <source>
        <dbReference type="SAM" id="Phobius"/>
    </source>
</evidence>
<keyword evidence="1" id="KW-0812">Transmembrane</keyword>
<feature type="transmembrane region" description="Helical" evidence="1">
    <location>
        <begin position="15"/>
        <end position="33"/>
    </location>
</feature>
<accession>A0A1W0CHQ2</accession>
<comment type="caution">
    <text evidence="2">The sequence shown here is derived from an EMBL/GenBank/DDBJ whole genome shotgun (WGS) entry which is preliminary data.</text>
</comment>
<organism evidence="2 3">
    <name type="scientific">Chromobacterium haemolyticum</name>
    <dbReference type="NCBI Taxonomy" id="394935"/>
    <lineage>
        <taxon>Bacteria</taxon>
        <taxon>Pseudomonadati</taxon>
        <taxon>Pseudomonadota</taxon>
        <taxon>Betaproteobacteria</taxon>
        <taxon>Neisseriales</taxon>
        <taxon>Chromobacteriaceae</taxon>
        <taxon>Chromobacterium</taxon>
    </lineage>
</organism>
<dbReference type="Proteomes" id="UP000192721">
    <property type="component" value="Unassembled WGS sequence"/>
</dbReference>
<name>A0A1W0CHQ2_9NEIS</name>
<evidence type="ECO:0000313" key="3">
    <source>
        <dbReference type="Proteomes" id="UP000192721"/>
    </source>
</evidence>
<evidence type="ECO:0000313" key="2">
    <source>
        <dbReference type="EMBL" id="OQS34324.1"/>
    </source>
</evidence>
<keyword evidence="1" id="KW-0472">Membrane</keyword>
<protein>
    <submittedName>
        <fullName evidence="2">Uncharacterized protein</fullName>
    </submittedName>
</protein>
<keyword evidence="1" id="KW-1133">Transmembrane helix</keyword>
<proteinExistence type="predicted"/>
<dbReference type="EMBL" id="MUKV01000033">
    <property type="protein sequence ID" value="OQS34324.1"/>
    <property type="molecule type" value="Genomic_DNA"/>
</dbReference>
<gene>
    <name evidence="2" type="ORF">B0T45_18965</name>
</gene>
<dbReference type="AlphaFoldDB" id="A0A1W0CHQ2"/>
<dbReference type="PROSITE" id="PS00409">
    <property type="entry name" value="PROKAR_NTER_METHYL"/>
    <property type="match status" value="1"/>
</dbReference>
<reference evidence="2 3" key="1">
    <citation type="submission" date="2017-02" db="EMBL/GenBank/DDBJ databases">
        <title>Chromobacterium haemolyticum H5244.</title>
        <authorList>
            <person name="Gulvik C.A."/>
        </authorList>
    </citation>
    <scope>NUCLEOTIDE SEQUENCE [LARGE SCALE GENOMIC DNA]</scope>
    <source>
        <strain evidence="2 3">H5244</strain>
    </source>
</reference>
<dbReference type="RefSeq" id="WP_081556548.1">
    <property type="nucleotide sequence ID" value="NZ_CP109905.1"/>
</dbReference>
<sequence length="129" mass="13397">MTYKAQSGISLLESLIAMLLLMLTGLGIVFVNARSLGSQQQLQQHALALSKAREQLQQGGLPCDSAGNWPLASGVNATARLACRSAPAVTLRGQAQNGGAEISAKAALRGQTLQLQDAASSTLTLSNHE</sequence>
<dbReference type="InterPro" id="IPR012902">
    <property type="entry name" value="N_methyl_site"/>
</dbReference>